<sequence length="96" mass="10189">MVVENVIIFSAAVPELTVTCAIGGPIAWAVVAIAGVAVIMGITYCLVKEMKVKKGDRADDRTPVQTWNCAVSGTPVQLYDLELRPVTGRAERGETG</sequence>
<feature type="transmembrane region" description="Helical" evidence="1">
    <location>
        <begin position="26"/>
        <end position="47"/>
    </location>
</feature>
<dbReference type="InParanoid" id="L8YAQ4"/>
<reference evidence="3" key="1">
    <citation type="submission" date="2012-07" db="EMBL/GenBank/DDBJ databases">
        <title>Genome of the Chinese tree shrew, a rising model animal genetically related to primates.</title>
        <authorList>
            <person name="Zhang G."/>
            <person name="Fan Y."/>
            <person name="Yao Y."/>
            <person name="Huang Z."/>
        </authorList>
    </citation>
    <scope>NUCLEOTIDE SEQUENCE [LARGE SCALE GENOMIC DNA]</scope>
</reference>
<evidence type="ECO:0000313" key="2">
    <source>
        <dbReference type="EMBL" id="ELV13352.1"/>
    </source>
</evidence>
<keyword evidence="1" id="KW-0472">Membrane</keyword>
<dbReference type="Proteomes" id="UP000011518">
    <property type="component" value="Unassembled WGS sequence"/>
</dbReference>
<proteinExistence type="predicted"/>
<keyword evidence="3" id="KW-1185">Reference proteome</keyword>
<protein>
    <submittedName>
        <fullName evidence="2">Uncharacterized protein</fullName>
    </submittedName>
</protein>
<evidence type="ECO:0000313" key="3">
    <source>
        <dbReference type="Proteomes" id="UP000011518"/>
    </source>
</evidence>
<gene>
    <name evidence="2" type="ORF">TREES_T100012527</name>
</gene>
<dbReference type="AlphaFoldDB" id="L8YAQ4"/>
<accession>L8YAQ4</accession>
<dbReference type="EMBL" id="KB362057">
    <property type="protein sequence ID" value="ELV13352.1"/>
    <property type="molecule type" value="Genomic_DNA"/>
</dbReference>
<organism evidence="2 3">
    <name type="scientific">Tupaia chinensis</name>
    <name type="common">Chinese tree shrew</name>
    <name type="synonym">Tupaia belangeri chinensis</name>
    <dbReference type="NCBI Taxonomy" id="246437"/>
    <lineage>
        <taxon>Eukaryota</taxon>
        <taxon>Metazoa</taxon>
        <taxon>Chordata</taxon>
        <taxon>Craniata</taxon>
        <taxon>Vertebrata</taxon>
        <taxon>Euteleostomi</taxon>
        <taxon>Mammalia</taxon>
        <taxon>Eutheria</taxon>
        <taxon>Euarchontoglires</taxon>
        <taxon>Scandentia</taxon>
        <taxon>Tupaiidae</taxon>
        <taxon>Tupaia</taxon>
    </lineage>
</organism>
<keyword evidence="1" id="KW-0812">Transmembrane</keyword>
<name>L8YAQ4_TUPCH</name>
<reference evidence="3" key="2">
    <citation type="journal article" date="2013" name="Nat. Commun.">
        <title>Genome of the Chinese tree shrew.</title>
        <authorList>
            <person name="Fan Y."/>
            <person name="Huang Z.Y."/>
            <person name="Cao C.C."/>
            <person name="Chen C.S."/>
            <person name="Chen Y.X."/>
            <person name="Fan D.D."/>
            <person name="He J."/>
            <person name="Hou H.L."/>
            <person name="Hu L."/>
            <person name="Hu X.T."/>
            <person name="Jiang X.T."/>
            <person name="Lai R."/>
            <person name="Lang Y.S."/>
            <person name="Liang B."/>
            <person name="Liao S.G."/>
            <person name="Mu D."/>
            <person name="Ma Y.Y."/>
            <person name="Niu Y.Y."/>
            <person name="Sun X.Q."/>
            <person name="Xia J.Q."/>
            <person name="Xiao J."/>
            <person name="Xiong Z.Q."/>
            <person name="Xu L."/>
            <person name="Yang L."/>
            <person name="Zhang Y."/>
            <person name="Zhao W."/>
            <person name="Zhao X.D."/>
            <person name="Zheng Y.T."/>
            <person name="Zhou J.M."/>
            <person name="Zhu Y.B."/>
            <person name="Zhang G.J."/>
            <person name="Wang J."/>
            <person name="Yao Y.G."/>
        </authorList>
    </citation>
    <scope>NUCLEOTIDE SEQUENCE [LARGE SCALE GENOMIC DNA]</scope>
</reference>
<keyword evidence="1" id="KW-1133">Transmembrane helix</keyword>
<evidence type="ECO:0000256" key="1">
    <source>
        <dbReference type="SAM" id="Phobius"/>
    </source>
</evidence>